<dbReference type="GO" id="GO:0004526">
    <property type="term" value="F:ribonuclease P activity"/>
    <property type="evidence" value="ECO:0007669"/>
    <property type="project" value="UniProtKB-UniRule"/>
</dbReference>
<keyword evidence="3" id="KW-0255">Endonuclease</keyword>
<dbReference type="NCBIfam" id="TIGR00188">
    <property type="entry name" value="rnpA"/>
    <property type="match status" value="1"/>
</dbReference>
<dbReference type="Pfam" id="PF00825">
    <property type="entry name" value="Ribonuclease_P"/>
    <property type="match status" value="1"/>
</dbReference>
<dbReference type="EMBL" id="CP043316">
    <property type="protein sequence ID" value="QEK38654.1"/>
    <property type="molecule type" value="Genomic_DNA"/>
</dbReference>
<evidence type="ECO:0000313" key="8">
    <source>
        <dbReference type="Proteomes" id="UP000325004"/>
    </source>
</evidence>
<accession>A0A5C0UI80</accession>
<gene>
    <name evidence="7" type="primary">rnpA</name>
    <name evidence="7" type="ORF">FZC34_01890</name>
</gene>
<dbReference type="EC" id="3.1.26.5" evidence="6"/>
<proteinExistence type="predicted"/>
<keyword evidence="2" id="KW-0540">Nuclease</keyword>
<dbReference type="Gene3D" id="3.30.230.10">
    <property type="match status" value="1"/>
</dbReference>
<dbReference type="SUPFAM" id="SSF54211">
    <property type="entry name" value="Ribosomal protein S5 domain 2-like"/>
    <property type="match status" value="1"/>
</dbReference>
<name>A0A5C0UI80_9PROT</name>
<keyword evidence="4 7" id="KW-0378">Hydrolase</keyword>
<dbReference type="GO" id="GO:0030677">
    <property type="term" value="C:ribonuclease P complex"/>
    <property type="evidence" value="ECO:0007669"/>
    <property type="project" value="TreeGrafter"/>
</dbReference>
<dbReference type="PANTHER" id="PTHR33992:SF1">
    <property type="entry name" value="RIBONUCLEASE P PROTEIN COMPONENT"/>
    <property type="match status" value="1"/>
</dbReference>
<evidence type="ECO:0000313" key="7">
    <source>
        <dbReference type="EMBL" id="QEK38654.1"/>
    </source>
</evidence>
<dbReference type="InterPro" id="IPR014721">
    <property type="entry name" value="Ribsml_uS5_D2-typ_fold_subgr"/>
</dbReference>
<dbReference type="GO" id="GO:0000049">
    <property type="term" value="F:tRNA binding"/>
    <property type="evidence" value="ECO:0007669"/>
    <property type="project" value="InterPro"/>
</dbReference>
<sequence length="110" mass="12822">MRKYVALSCRYIFQKAKKEKPFFSKFFSIRSIDNNEDKIRIGIIANKKLGNAVVRNKCKRRIKNAIDRILCEHHSVIAKDIVIVLKREVFDCCFIDLLSSLQLSLNKSAF</sequence>
<dbReference type="OrthoDB" id="9810867at2"/>
<evidence type="ECO:0000256" key="4">
    <source>
        <dbReference type="ARBA" id="ARBA00022801"/>
    </source>
</evidence>
<dbReference type="RefSeq" id="WP_148971775.1">
    <property type="nucleotide sequence ID" value="NZ_CP043316.1"/>
</dbReference>
<evidence type="ECO:0000256" key="2">
    <source>
        <dbReference type="ARBA" id="ARBA00022722"/>
    </source>
</evidence>
<keyword evidence="1" id="KW-0819">tRNA processing</keyword>
<keyword evidence="5" id="KW-0694">RNA-binding</keyword>
<dbReference type="AlphaFoldDB" id="A0A5C0UI80"/>
<dbReference type="GO" id="GO:0042781">
    <property type="term" value="F:3'-tRNA processing endoribonuclease activity"/>
    <property type="evidence" value="ECO:0007669"/>
    <property type="project" value="TreeGrafter"/>
</dbReference>
<dbReference type="Proteomes" id="UP000325004">
    <property type="component" value="Chromosome"/>
</dbReference>
<reference evidence="7 8" key="1">
    <citation type="submission" date="2019-08" db="EMBL/GenBank/DDBJ databases">
        <title>Highly reduced genomes of protist endosymbionts show evolutionary convergence.</title>
        <authorList>
            <person name="George E."/>
            <person name="Husnik F."/>
            <person name="Tashyreva D."/>
            <person name="Prokopchuk G."/>
            <person name="Horak A."/>
            <person name="Kwong W.K."/>
            <person name="Lukes J."/>
            <person name="Keeling P.J."/>
        </authorList>
    </citation>
    <scope>NUCLEOTIDE SEQUENCE [LARGE SCALE GENOMIC DNA]</scope>
    <source>
        <strain evidence="7">1604LC</strain>
    </source>
</reference>
<dbReference type="InterPro" id="IPR000100">
    <property type="entry name" value="RNase_P"/>
</dbReference>
<evidence type="ECO:0000256" key="1">
    <source>
        <dbReference type="ARBA" id="ARBA00022694"/>
    </source>
</evidence>
<dbReference type="KEGG" id="cpri:FZC34_01890"/>
<evidence type="ECO:0000256" key="6">
    <source>
        <dbReference type="NCBIfam" id="TIGR00188"/>
    </source>
</evidence>
<organism evidence="7 8">
    <name type="scientific">Candidatus Cytomitobacter primus</name>
    <dbReference type="NCBI Taxonomy" id="2066024"/>
    <lineage>
        <taxon>Bacteria</taxon>
        <taxon>Pseudomonadati</taxon>
        <taxon>Pseudomonadota</taxon>
        <taxon>Alphaproteobacteria</taxon>
        <taxon>Holosporales</taxon>
        <taxon>Holosporaceae</taxon>
        <taxon>Candidatus Cytomitobacter</taxon>
    </lineage>
</organism>
<dbReference type="InterPro" id="IPR020568">
    <property type="entry name" value="Ribosomal_Su5_D2-typ_SF"/>
</dbReference>
<keyword evidence="8" id="KW-1185">Reference proteome</keyword>
<evidence type="ECO:0000256" key="5">
    <source>
        <dbReference type="ARBA" id="ARBA00022884"/>
    </source>
</evidence>
<dbReference type="PANTHER" id="PTHR33992">
    <property type="entry name" value="RIBONUCLEASE P PROTEIN COMPONENT"/>
    <property type="match status" value="1"/>
</dbReference>
<protein>
    <recommendedName>
        <fullName evidence="6">Ribonuclease P protein component</fullName>
        <ecNumber evidence="6">3.1.26.5</ecNumber>
    </recommendedName>
</protein>
<evidence type="ECO:0000256" key="3">
    <source>
        <dbReference type="ARBA" id="ARBA00022759"/>
    </source>
</evidence>